<protein>
    <recommendedName>
        <fullName evidence="1">RNA-directed DNA polymerase</fullName>
        <ecNumber evidence="1">2.7.7.49</ecNumber>
    </recommendedName>
</protein>
<evidence type="ECO:0000313" key="5">
    <source>
        <dbReference type="Proteomes" id="UP000324222"/>
    </source>
</evidence>
<dbReference type="EMBL" id="VSRR010013578">
    <property type="protein sequence ID" value="MPC55956.1"/>
    <property type="molecule type" value="Genomic_DNA"/>
</dbReference>
<dbReference type="EC" id="2.7.7.49" evidence="1"/>
<sequence length="587" mass="65520">MVQFLYRLMEEGRGGTDTMETPQAATWALSFTPATTAHGMATTTQYSPATGWQLWPTTLHQHPPPPPRLQEVQPWACHQKHSRHGALVSRTTATSAAGRRRWLHHTMKAEVSRCLPLLESFSDVVRVCEIIEATEKASEQPSCDMGGVKDGDPPHAAPQPSEVAAAVPTSSWPTGQGKHRQEVSRRGHKQCTACEESECTGGCQCRAFAEICHCCGQKGHFCPALTPQAGTRASTHLSGPPTSGAVIVGGVHGNSLHHIAEGAQRLYLSLEACKVLHLVHYTFPCPMEPASVCTAEPSDSPIAPRRLESPPYKLVEENMDCLEAWFLEHFRHTVFAPAATATAAEDEVRRIVDLHQVEEEAEQDEEYQLLRECVANGGWAKRKDQEPLPLHQYFRMRHNLSCQGCVVLYTLDEKHPQLVVPAALRTAVLANLHAGHQGRDLMLRRARQSVYSSGIDAEMEQKKRQCEVCDTYAPSSPMETLLPTQPPQYPFQQALKRPQPNCSRDASWDIAVLRHNQTAYNLKPLVPCQRTHIQNPGSGCWDRAGTVLEITAPRQYLVRLDGSRRATIRKRRHLHPFRYEPYIKHIK</sequence>
<dbReference type="Pfam" id="PF17921">
    <property type="entry name" value="Integrase_H2C2"/>
    <property type="match status" value="1"/>
</dbReference>
<feature type="domain" description="Integrase zinc-binding" evidence="3">
    <location>
        <begin position="420"/>
        <end position="474"/>
    </location>
</feature>
<dbReference type="OrthoDB" id="6618553at2759"/>
<dbReference type="GO" id="GO:0003964">
    <property type="term" value="F:RNA-directed DNA polymerase activity"/>
    <property type="evidence" value="ECO:0007669"/>
    <property type="project" value="UniProtKB-EC"/>
</dbReference>
<name>A0A5B7GEC4_PORTR</name>
<dbReference type="AlphaFoldDB" id="A0A5B7GEC4"/>
<dbReference type="InterPro" id="IPR041588">
    <property type="entry name" value="Integrase_H2C2"/>
</dbReference>
<accession>A0A5B7GEC4</accession>
<evidence type="ECO:0000256" key="1">
    <source>
        <dbReference type="ARBA" id="ARBA00012493"/>
    </source>
</evidence>
<dbReference type="PANTHER" id="PTHR37984">
    <property type="entry name" value="PROTEIN CBG26694"/>
    <property type="match status" value="1"/>
</dbReference>
<feature type="region of interest" description="Disordered" evidence="2">
    <location>
        <begin position="139"/>
        <end position="182"/>
    </location>
</feature>
<evidence type="ECO:0000259" key="3">
    <source>
        <dbReference type="Pfam" id="PF17921"/>
    </source>
</evidence>
<keyword evidence="5" id="KW-1185">Reference proteome</keyword>
<gene>
    <name evidence="4" type="primary">K02A2.6_6</name>
    <name evidence="4" type="ORF">E2C01_049904</name>
</gene>
<dbReference type="Proteomes" id="UP000324222">
    <property type="component" value="Unassembled WGS sequence"/>
</dbReference>
<reference evidence="4 5" key="1">
    <citation type="submission" date="2019-05" db="EMBL/GenBank/DDBJ databases">
        <title>Another draft genome of Portunus trituberculatus and its Hox gene families provides insights of decapod evolution.</title>
        <authorList>
            <person name="Jeong J.-H."/>
            <person name="Song I."/>
            <person name="Kim S."/>
            <person name="Choi T."/>
            <person name="Kim D."/>
            <person name="Ryu S."/>
            <person name="Kim W."/>
        </authorList>
    </citation>
    <scope>NUCLEOTIDE SEQUENCE [LARGE SCALE GENOMIC DNA]</scope>
    <source>
        <tissue evidence="4">Muscle</tissue>
    </source>
</reference>
<dbReference type="InterPro" id="IPR050951">
    <property type="entry name" value="Retrovirus_Pol_polyprotein"/>
</dbReference>
<comment type="caution">
    <text evidence="4">The sequence shown here is derived from an EMBL/GenBank/DDBJ whole genome shotgun (WGS) entry which is preliminary data.</text>
</comment>
<proteinExistence type="predicted"/>
<evidence type="ECO:0000256" key="2">
    <source>
        <dbReference type="SAM" id="MobiDB-lite"/>
    </source>
</evidence>
<organism evidence="4 5">
    <name type="scientific">Portunus trituberculatus</name>
    <name type="common">Swimming crab</name>
    <name type="synonym">Neptunus trituberculatus</name>
    <dbReference type="NCBI Taxonomy" id="210409"/>
    <lineage>
        <taxon>Eukaryota</taxon>
        <taxon>Metazoa</taxon>
        <taxon>Ecdysozoa</taxon>
        <taxon>Arthropoda</taxon>
        <taxon>Crustacea</taxon>
        <taxon>Multicrustacea</taxon>
        <taxon>Malacostraca</taxon>
        <taxon>Eumalacostraca</taxon>
        <taxon>Eucarida</taxon>
        <taxon>Decapoda</taxon>
        <taxon>Pleocyemata</taxon>
        <taxon>Brachyura</taxon>
        <taxon>Eubrachyura</taxon>
        <taxon>Portunoidea</taxon>
        <taxon>Portunidae</taxon>
        <taxon>Portuninae</taxon>
        <taxon>Portunus</taxon>
    </lineage>
</organism>
<dbReference type="PANTHER" id="PTHR37984:SF7">
    <property type="entry name" value="INTEGRASE CATALYTIC DOMAIN-CONTAINING PROTEIN"/>
    <property type="match status" value="1"/>
</dbReference>
<dbReference type="Gene3D" id="1.10.340.70">
    <property type="match status" value="1"/>
</dbReference>
<evidence type="ECO:0000313" key="4">
    <source>
        <dbReference type="EMBL" id="MPC55956.1"/>
    </source>
</evidence>